<evidence type="ECO:0000313" key="1">
    <source>
        <dbReference type="EMBL" id="MCC5600827.1"/>
    </source>
</evidence>
<organism evidence="1 2">
    <name type="scientific">Nostoc favosum CHAB5714</name>
    <dbReference type="NCBI Taxonomy" id="2780399"/>
    <lineage>
        <taxon>Bacteria</taxon>
        <taxon>Bacillati</taxon>
        <taxon>Cyanobacteriota</taxon>
        <taxon>Cyanophyceae</taxon>
        <taxon>Nostocales</taxon>
        <taxon>Nostocaceae</taxon>
        <taxon>Nostoc</taxon>
        <taxon>Nostoc favosum</taxon>
    </lineage>
</organism>
<protein>
    <submittedName>
        <fullName evidence="1">Uncharacterized protein</fullName>
    </submittedName>
</protein>
<comment type="caution">
    <text evidence="1">The sequence shown here is derived from an EMBL/GenBank/DDBJ whole genome shotgun (WGS) entry which is preliminary data.</text>
</comment>
<dbReference type="Proteomes" id="UP001199525">
    <property type="component" value="Unassembled WGS sequence"/>
</dbReference>
<dbReference type="EMBL" id="JAIVFQ010000022">
    <property type="protein sequence ID" value="MCC5600827.1"/>
    <property type="molecule type" value="Genomic_DNA"/>
</dbReference>
<proteinExistence type="predicted"/>
<accession>A0ABS8I9T9</accession>
<keyword evidence="2" id="KW-1185">Reference proteome</keyword>
<sequence>MVKDFVFCLQEAALYFISKKYGPHKDPSECFVNPPCGCANPGQNSQCEDCAYLEACLSDCKLQKVSLSSHS</sequence>
<gene>
    <name evidence="1" type="ORF">LC586_16765</name>
</gene>
<reference evidence="1 2" key="1">
    <citation type="journal article" date="2021" name="Microorganisms">
        <title>Genome Evolution of Filamentous Cyanobacterium Nostoc Species: From Facultative Symbiosis to Free Living.</title>
        <authorList>
            <person name="Huo D."/>
            <person name="Li H."/>
            <person name="Cai F."/>
            <person name="Guo X."/>
            <person name="Qiao Z."/>
            <person name="Wang W."/>
            <person name="Yu G."/>
            <person name="Li R."/>
        </authorList>
    </citation>
    <scope>NUCLEOTIDE SEQUENCE [LARGE SCALE GENOMIC DNA]</scope>
    <source>
        <strain evidence="1 2">CHAB 5714</strain>
    </source>
</reference>
<evidence type="ECO:0000313" key="2">
    <source>
        <dbReference type="Proteomes" id="UP001199525"/>
    </source>
</evidence>
<name>A0ABS8I9T9_9NOSO</name>